<comment type="caution">
    <text evidence="3">The sequence shown here is derived from an EMBL/GenBank/DDBJ whole genome shotgun (WGS) entry which is preliminary data.</text>
</comment>
<dbReference type="Proteomes" id="UP000237481">
    <property type="component" value="Unassembled WGS sequence"/>
</dbReference>
<sequence length="180" mass="18610">MQRRSTVTVAALLVALRPGLAAADATPGNYATGCFYGDGTAATDWEFRACGHTNTTYNICCLPSNNDQCMANGLCSYPGHYMYRGPCDNGHGDGCRSICPEVNPNSWVEVQSCTLTEFCCSPSRNAGKPGNCCNDGTKRFPLPDPVKKTSTSSAASSASAAPTSSTATPTPSGSSGSSTP</sequence>
<dbReference type="EMBL" id="PKSG01000085">
    <property type="protein sequence ID" value="POR38948.1"/>
    <property type="molecule type" value="Genomic_DNA"/>
</dbReference>
<feature type="chain" id="PRO_5015682688" description="Secreted protein" evidence="2">
    <location>
        <begin position="22"/>
        <end position="180"/>
    </location>
</feature>
<protein>
    <recommendedName>
        <fullName evidence="5">Secreted protein</fullName>
    </recommendedName>
</protein>
<feature type="region of interest" description="Disordered" evidence="1">
    <location>
        <begin position="142"/>
        <end position="180"/>
    </location>
</feature>
<gene>
    <name evidence="3" type="ORF">TPAR_00844</name>
</gene>
<dbReference type="STRING" id="94208.A0A2S4L917"/>
<reference evidence="3 4" key="1">
    <citation type="submission" date="2018-01" db="EMBL/GenBank/DDBJ databases">
        <title>Harnessing the power of phylogenomics to disentangle the directionality and signatures of interkingdom host jumping in the parasitic fungal genus Tolypocladium.</title>
        <authorList>
            <person name="Quandt C.A."/>
            <person name="Patterson W."/>
            <person name="Spatafora J.W."/>
        </authorList>
    </citation>
    <scope>NUCLEOTIDE SEQUENCE [LARGE SCALE GENOMIC DNA]</scope>
    <source>
        <strain evidence="3 4">NRBC 100945</strain>
    </source>
</reference>
<evidence type="ECO:0000256" key="2">
    <source>
        <dbReference type="SAM" id="SignalP"/>
    </source>
</evidence>
<name>A0A2S4L917_9HYPO</name>
<dbReference type="AlphaFoldDB" id="A0A2S4L917"/>
<accession>A0A2S4L917</accession>
<dbReference type="OrthoDB" id="5215637at2759"/>
<keyword evidence="4" id="KW-1185">Reference proteome</keyword>
<evidence type="ECO:0000313" key="3">
    <source>
        <dbReference type="EMBL" id="POR38948.1"/>
    </source>
</evidence>
<feature type="signal peptide" evidence="2">
    <location>
        <begin position="1"/>
        <end position="21"/>
    </location>
</feature>
<organism evidence="3 4">
    <name type="scientific">Tolypocladium paradoxum</name>
    <dbReference type="NCBI Taxonomy" id="94208"/>
    <lineage>
        <taxon>Eukaryota</taxon>
        <taxon>Fungi</taxon>
        <taxon>Dikarya</taxon>
        <taxon>Ascomycota</taxon>
        <taxon>Pezizomycotina</taxon>
        <taxon>Sordariomycetes</taxon>
        <taxon>Hypocreomycetidae</taxon>
        <taxon>Hypocreales</taxon>
        <taxon>Ophiocordycipitaceae</taxon>
        <taxon>Tolypocladium</taxon>
    </lineage>
</organism>
<evidence type="ECO:0008006" key="5">
    <source>
        <dbReference type="Google" id="ProtNLM"/>
    </source>
</evidence>
<evidence type="ECO:0000256" key="1">
    <source>
        <dbReference type="SAM" id="MobiDB-lite"/>
    </source>
</evidence>
<feature type="compositionally biased region" description="Low complexity" evidence="1">
    <location>
        <begin position="149"/>
        <end position="180"/>
    </location>
</feature>
<proteinExistence type="predicted"/>
<evidence type="ECO:0000313" key="4">
    <source>
        <dbReference type="Proteomes" id="UP000237481"/>
    </source>
</evidence>
<keyword evidence="2" id="KW-0732">Signal</keyword>
<feature type="non-terminal residue" evidence="3">
    <location>
        <position position="180"/>
    </location>
</feature>